<sequence>MRIVVLVVEEFTFLFLEIGDLALDGRRQVRVALHRKCLVAEALHQRVAGPHLEGQVGQQRGGQRLVIVRHIHEQSQPEAQVVDPDRPTFDLHAVERTLDDGFLAFKRRGGFRFQICRCVVATVQVLQRLIQHLQHAHFECTRTGSRIADGHAFQLLDQGADLSRGEISLLLIFIKFLARAGLAEKEMVQVLFFNPCGLFQPFHQRQATHQIDFHTRGVNRALVLIRQTLKDDAQEFRVEFQFLVVELILLHGEVVLEEKVEEIADELVGNPQTLVVDALLAFKKFTVEVRRHLQGILGFFRKRCTTIRHLVPWRVVEGLKEQRFQPLLVERIPWTPAALVFLPEIL</sequence>
<reference evidence="2" key="2">
    <citation type="submission" date="2015-08" db="EMBL/GenBank/DDBJ databases">
        <title>Draft Genome Sequence of a Heterotrophic Facultative Anaerobic Bacterium Ardenticatena maritima Strain 110S.</title>
        <authorList>
            <person name="Kawaichi S."/>
            <person name="Yoshida T."/>
            <person name="Sako Y."/>
            <person name="Nakamura R."/>
        </authorList>
    </citation>
    <scope>NUCLEOTIDE SEQUENCE [LARGE SCALE GENOMIC DNA]</scope>
    <source>
        <strain evidence="2">110S</strain>
    </source>
</reference>
<evidence type="ECO:0000313" key="1">
    <source>
        <dbReference type="EMBL" id="GAP62792.1"/>
    </source>
</evidence>
<protein>
    <submittedName>
        <fullName evidence="1">Uncharacterized protein</fullName>
    </submittedName>
</protein>
<gene>
    <name evidence="1" type="ORF">ARMA_1215</name>
</gene>
<name>A0A0M8K8A1_9CHLR</name>
<comment type="caution">
    <text evidence="1">The sequence shown here is derived from an EMBL/GenBank/DDBJ whole genome shotgun (WGS) entry which is preliminary data.</text>
</comment>
<dbReference type="AlphaFoldDB" id="A0A0M8K8A1"/>
<reference evidence="1 2" key="1">
    <citation type="journal article" date="2015" name="Genome Announc.">
        <title>Draft Genome Sequence of a Heterotrophic Facultative Anaerobic Thermophilic Bacterium, Ardenticatena maritima Strain 110ST.</title>
        <authorList>
            <person name="Kawaichi S."/>
            <person name="Yoshida T."/>
            <person name="Sako Y."/>
            <person name="Nakamura R."/>
        </authorList>
    </citation>
    <scope>NUCLEOTIDE SEQUENCE [LARGE SCALE GENOMIC DNA]</scope>
    <source>
        <strain evidence="1 2">110S</strain>
    </source>
</reference>
<keyword evidence="2" id="KW-1185">Reference proteome</keyword>
<proteinExistence type="predicted"/>
<accession>A0A0M8K8A1</accession>
<dbReference type="Proteomes" id="UP000037784">
    <property type="component" value="Unassembled WGS sequence"/>
</dbReference>
<dbReference type="EMBL" id="BBZA01000083">
    <property type="protein sequence ID" value="GAP62792.1"/>
    <property type="molecule type" value="Genomic_DNA"/>
</dbReference>
<evidence type="ECO:0000313" key="2">
    <source>
        <dbReference type="Proteomes" id="UP000037784"/>
    </source>
</evidence>
<organism evidence="1 2">
    <name type="scientific">Ardenticatena maritima</name>
    <dbReference type="NCBI Taxonomy" id="872965"/>
    <lineage>
        <taxon>Bacteria</taxon>
        <taxon>Bacillati</taxon>
        <taxon>Chloroflexota</taxon>
        <taxon>Ardenticatenia</taxon>
        <taxon>Ardenticatenales</taxon>
        <taxon>Ardenticatenaceae</taxon>
        <taxon>Ardenticatena</taxon>
    </lineage>
</organism>
<dbReference type="InParanoid" id="A0A0M8K8A1"/>